<dbReference type="EMBL" id="JBEPCU010000094">
    <property type="protein sequence ID" value="MER6977124.1"/>
    <property type="molecule type" value="Genomic_DNA"/>
</dbReference>
<gene>
    <name evidence="2" type="ORF">ABT317_08860</name>
</gene>
<reference evidence="2 3" key="1">
    <citation type="submission" date="2024-06" db="EMBL/GenBank/DDBJ databases">
        <title>The Natural Products Discovery Center: Release of the First 8490 Sequenced Strains for Exploring Actinobacteria Biosynthetic Diversity.</title>
        <authorList>
            <person name="Kalkreuter E."/>
            <person name="Kautsar S.A."/>
            <person name="Yang D."/>
            <person name="Bader C.D."/>
            <person name="Teijaro C.N."/>
            <person name="Fluegel L."/>
            <person name="Davis C.M."/>
            <person name="Simpson J.R."/>
            <person name="Lauterbach L."/>
            <person name="Steele A.D."/>
            <person name="Gui C."/>
            <person name="Meng S."/>
            <person name="Li G."/>
            <person name="Viehrig K."/>
            <person name="Ye F."/>
            <person name="Su P."/>
            <person name="Kiefer A.F."/>
            <person name="Nichols A."/>
            <person name="Cepeda A.J."/>
            <person name="Yan W."/>
            <person name="Fan B."/>
            <person name="Jiang Y."/>
            <person name="Adhikari A."/>
            <person name="Zheng C.-J."/>
            <person name="Schuster L."/>
            <person name="Cowan T.M."/>
            <person name="Smanski M.J."/>
            <person name="Chevrette M.G."/>
            <person name="De Carvalho L.P.S."/>
            <person name="Shen B."/>
        </authorList>
    </citation>
    <scope>NUCLEOTIDE SEQUENCE [LARGE SCALE GENOMIC DNA]</scope>
    <source>
        <strain evidence="2 3">NPDC000634</strain>
    </source>
</reference>
<comment type="caution">
    <text evidence="2">The sequence shown here is derived from an EMBL/GenBank/DDBJ whole genome shotgun (WGS) entry which is preliminary data.</text>
</comment>
<protein>
    <submittedName>
        <fullName evidence="2">Uncharacterized protein</fullName>
    </submittedName>
</protein>
<name>A0ABV1VYV8_9ACTN</name>
<evidence type="ECO:0000313" key="2">
    <source>
        <dbReference type="EMBL" id="MER6977124.1"/>
    </source>
</evidence>
<keyword evidence="3" id="KW-1185">Reference proteome</keyword>
<evidence type="ECO:0000256" key="1">
    <source>
        <dbReference type="SAM" id="MobiDB-lite"/>
    </source>
</evidence>
<feature type="region of interest" description="Disordered" evidence="1">
    <location>
        <begin position="81"/>
        <end position="120"/>
    </location>
</feature>
<accession>A0ABV1VYV8</accession>
<sequence>MRPIRLPDAHLPSIADGWTCRACHTPWPCATAGEHLTPSRCTCGQVTYWEKRGPRNWHLGERCYTAADVIVRQAADQAAYREAHPHLPPSHHYPAKPWRRRRQRPPYQHTPAQPGDIRPGTWTWVKPGGLHPGWGDIHHLAMVTRPGLPKSEVWLILDGTVHDVRADQLRLAEGPRRDRAAWWNWTVDRHLHGQQPQTEDRTAVQPNLFCGSF</sequence>
<evidence type="ECO:0000313" key="3">
    <source>
        <dbReference type="Proteomes" id="UP001458415"/>
    </source>
</evidence>
<dbReference type="RefSeq" id="WP_086728356.1">
    <property type="nucleotide sequence ID" value="NZ_MUBM01000234.1"/>
</dbReference>
<feature type="compositionally biased region" description="Basic residues" evidence="1">
    <location>
        <begin position="93"/>
        <end position="104"/>
    </location>
</feature>
<dbReference type="Proteomes" id="UP001458415">
    <property type="component" value="Unassembled WGS sequence"/>
</dbReference>
<proteinExistence type="predicted"/>
<organism evidence="2 3">
    <name type="scientific">Streptomyces carpinensis</name>
    <dbReference type="NCBI Taxonomy" id="66369"/>
    <lineage>
        <taxon>Bacteria</taxon>
        <taxon>Bacillati</taxon>
        <taxon>Actinomycetota</taxon>
        <taxon>Actinomycetes</taxon>
        <taxon>Kitasatosporales</taxon>
        <taxon>Streptomycetaceae</taxon>
        <taxon>Streptomyces</taxon>
    </lineage>
</organism>